<dbReference type="PANTHER" id="PTHR34721">
    <property type="entry name" value="PROTEIN CBG09734"/>
    <property type="match status" value="1"/>
</dbReference>
<proteinExistence type="predicted"/>
<evidence type="ECO:0000313" key="3">
    <source>
        <dbReference type="EMBL" id="CAI5448174.1"/>
    </source>
</evidence>
<dbReference type="EMBL" id="CANHGI010000004">
    <property type="protein sequence ID" value="CAI5448174.1"/>
    <property type="molecule type" value="Genomic_DNA"/>
</dbReference>
<gene>
    <name evidence="3" type="ORF">CAMP_LOCUS10811</name>
</gene>
<evidence type="ECO:0000256" key="2">
    <source>
        <dbReference type="SAM" id="SignalP"/>
    </source>
</evidence>
<reference evidence="3" key="1">
    <citation type="submission" date="2022-11" db="EMBL/GenBank/DDBJ databases">
        <authorList>
            <person name="Kikuchi T."/>
        </authorList>
    </citation>
    <scope>NUCLEOTIDE SEQUENCE</scope>
    <source>
        <strain evidence="3">PS1010</strain>
    </source>
</reference>
<evidence type="ECO:0000256" key="1">
    <source>
        <dbReference type="SAM" id="MobiDB-lite"/>
    </source>
</evidence>
<dbReference type="PANTHER" id="PTHR34721:SF10">
    <property type="entry name" value="ACTIVIN TYPES I AND II RECEPTOR DOMAIN-CONTAINING PROTEIN-RELATED"/>
    <property type="match status" value="1"/>
</dbReference>
<feature type="compositionally biased region" description="Polar residues" evidence="1">
    <location>
        <begin position="148"/>
        <end position="162"/>
    </location>
</feature>
<keyword evidence="4" id="KW-1185">Reference proteome</keyword>
<feature type="chain" id="PRO_5040135288" evidence="2">
    <location>
        <begin position="19"/>
        <end position="168"/>
    </location>
</feature>
<feature type="signal peptide" evidence="2">
    <location>
        <begin position="1"/>
        <end position="18"/>
    </location>
</feature>
<sequence length="168" mass="18870">MKTFTFLVICSFISTIYSLRCYEGSIAGLTNNTQTHKKECGGISNYCVQRINKKSGEMRRECSSWSDEHSMEEKCPMSGCHYVNKDESFCCCQFDECNEWKGDGTEFKAGETVVHKVVPSAPKEEGSINLPTAPTRKNANKFDRDENSNVVIPTTPAPQQKSDFIDVN</sequence>
<dbReference type="OrthoDB" id="5785959at2759"/>
<organism evidence="3 4">
    <name type="scientific">Caenorhabditis angaria</name>
    <dbReference type="NCBI Taxonomy" id="860376"/>
    <lineage>
        <taxon>Eukaryota</taxon>
        <taxon>Metazoa</taxon>
        <taxon>Ecdysozoa</taxon>
        <taxon>Nematoda</taxon>
        <taxon>Chromadorea</taxon>
        <taxon>Rhabditida</taxon>
        <taxon>Rhabditina</taxon>
        <taxon>Rhabditomorpha</taxon>
        <taxon>Rhabditoidea</taxon>
        <taxon>Rhabditidae</taxon>
        <taxon>Peloderinae</taxon>
        <taxon>Caenorhabditis</taxon>
    </lineage>
</organism>
<feature type="region of interest" description="Disordered" evidence="1">
    <location>
        <begin position="123"/>
        <end position="168"/>
    </location>
</feature>
<dbReference type="AlphaFoldDB" id="A0A9P1INL5"/>
<evidence type="ECO:0000313" key="4">
    <source>
        <dbReference type="Proteomes" id="UP001152747"/>
    </source>
</evidence>
<comment type="caution">
    <text evidence="3">The sequence shown here is derived from an EMBL/GenBank/DDBJ whole genome shotgun (WGS) entry which is preliminary data.</text>
</comment>
<dbReference type="Proteomes" id="UP001152747">
    <property type="component" value="Unassembled WGS sequence"/>
</dbReference>
<name>A0A9P1INL5_9PELO</name>
<accession>A0A9P1INL5</accession>
<protein>
    <submittedName>
        <fullName evidence="3">Uncharacterized protein</fullName>
    </submittedName>
</protein>
<keyword evidence="2" id="KW-0732">Signal</keyword>